<evidence type="ECO:0000313" key="1">
    <source>
        <dbReference type="EMBL" id="KGI22695.1"/>
    </source>
</evidence>
<accession>A0A098YSQ3</accession>
<evidence type="ECO:0008006" key="3">
    <source>
        <dbReference type="Google" id="ProtNLM"/>
    </source>
</evidence>
<sequence length="299" mass="34190">MKYQSYYYCIANHYLSINFECSQKNSPQLIPSYLPFQCPKPPADQPLLLELYVNDELKAAKKEEKELIRNFETGNGDTIVEKLKRGGYQYIIKNTNKRDCCLLQTDKQFYRFDCALNGHYNMRRYGINNAIMMAFAYAASKYNTLLIHASLVRQNGYGYAFTAKSGTGKSTQVSMWLRYLKGCDLMNDDNPAIRIIDDEVFIYGTPWSGKTPCYRNIKAKLGAITQIDRALTNSVERLSPINAFAILLTSCSGMRWDKDVNNNVCNTVTRIIELTPIYTLHCLPNREAAEICNHAIARK</sequence>
<proteinExistence type="predicted"/>
<gene>
    <name evidence="1" type="ORF">HMPREF9304_03000</name>
</gene>
<protein>
    <recommendedName>
        <fullName evidence="3">Phosphoenolpyruvate carboxykinase</fullName>
    </recommendedName>
</protein>
<evidence type="ECO:0000313" key="2">
    <source>
        <dbReference type="Proteomes" id="UP000029723"/>
    </source>
</evidence>
<dbReference type="OrthoDB" id="384098at2"/>
<reference evidence="1 2" key="1">
    <citation type="submission" date="2014-07" db="EMBL/GenBank/DDBJ databases">
        <authorList>
            <person name="McCorrison J."/>
            <person name="Sanka R."/>
            <person name="Torralba M."/>
            <person name="Gillis M."/>
            <person name="Haft D.H."/>
            <person name="Methe B."/>
            <person name="Sutton G."/>
            <person name="Nelson K.E."/>
        </authorList>
    </citation>
    <scope>NUCLEOTIDE SEQUENCE [LARGE SCALE GENOMIC DNA]</scope>
    <source>
        <strain evidence="1 2">S9-PR14</strain>
    </source>
</reference>
<dbReference type="EMBL" id="JRPQ01000059">
    <property type="protein sequence ID" value="KGI22695.1"/>
    <property type="molecule type" value="Genomic_DNA"/>
</dbReference>
<organism evidence="1 2">
    <name type="scientific">Hoylesella timonensis S9-PR14</name>
    <dbReference type="NCBI Taxonomy" id="1401062"/>
    <lineage>
        <taxon>Bacteria</taxon>
        <taxon>Pseudomonadati</taxon>
        <taxon>Bacteroidota</taxon>
        <taxon>Bacteroidia</taxon>
        <taxon>Bacteroidales</taxon>
        <taxon>Prevotellaceae</taxon>
        <taxon>Hoylesella</taxon>
    </lineage>
</organism>
<comment type="caution">
    <text evidence="1">The sequence shown here is derived from an EMBL/GenBank/DDBJ whole genome shotgun (WGS) entry which is preliminary data.</text>
</comment>
<dbReference type="Gene3D" id="3.40.50.300">
    <property type="entry name" value="P-loop containing nucleotide triphosphate hydrolases"/>
    <property type="match status" value="1"/>
</dbReference>
<dbReference type="SUPFAM" id="SSF53795">
    <property type="entry name" value="PEP carboxykinase-like"/>
    <property type="match status" value="1"/>
</dbReference>
<dbReference type="Proteomes" id="UP000029723">
    <property type="component" value="Unassembled WGS sequence"/>
</dbReference>
<dbReference type="AlphaFoldDB" id="A0A098YSQ3"/>
<dbReference type="InterPro" id="IPR027417">
    <property type="entry name" value="P-loop_NTPase"/>
</dbReference>
<dbReference type="RefSeq" id="WP_036926290.1">
    <property type="nucleotide sequence ID" value="NZ_JRPQ01000059.1"/>
</dbReference>
<name>A0A098YSQ3_9BACT</name>